<evidence type="ECO:0000256" key="9">
    <source>
        <dbReference type="SAM" id="Phobius"/>
    </source>
</evidence>
<dbReference type="InterPro" id="IPR008271">
    <property type="entry name" value="Ser/Thr_kinase_AS"/>
</dbReference>
<dbReference type="GO" id="GO:0005634">
    <property type="term" value="C:nucleus"/>
    <property type="evidence" value="ECO:0007669"/>
    <property type="project" value="TreeGrafter"/>
</dbReference>
<keyword evidence="3" id="KW-0418">Kinase</keyword>
<dbReference type="OrthoDB" id="6778822at2759"/>
<evidence type="ECO:0000256" key="8">
    <source>
        <dbReference type="SAM" id="MobiDB-lite"/>
    </source>
</evidence>
<comment type="caution">
    <text evidence="11">The sequence shown here is derived from an EMBL/GenBank/DDBJ whole genome shotgun (WGS) entry which is preliminary data.</text>
</comment>
<dbReference type="Gene3D" id="3.30.930.10">
    <property type="entry name" value="Bira Bifunctional Protein, Domain 2"/>
    <property type="match status" value="1"/>
</dbReference>
<dbReference type="InterPro" id="IPR036621">
    <property type="entry name" value="Anticodon-bd_dom_sf"/>
</dbReference>
<dbReference type="Gene3D" id="1.10.510.10">
    <property type="entry name" value="Transferase(Phosphotransferase) domain 1"/>
    <property type="match status" value="1"/>
</dbReference>
<dbReference type="Pfam" id="PF00069">
    <property type="entry name" value="Pkinase"/>
    <property type="match status" value="1"/>
</dbReference>
<feature type="region of interest" description="Disordered" evidence="8">
    <location>
        <begin position="683"/>
        <end position="727"/>
    </location>
</feature>
<dbReference type="Gene3D" id="3.40.50.800">
    <property type="entry name" value="Anticodon-binding domain"/>
    <property type="match status" value="1"/>
</dbReference>
<keyword evidence="5" id="KW-0652">Protein synthesis inhibitor</keyword>
<feature type="transmembrane region" description="Helical" evidence="9">
    <location>
        <begin position="127"/>
        <end position="145"/>
    </location>
</feature>
<keyword evidence="4 7" id="KW-0067">ATP-binding</keyword>
<dbReference type="SUPFAM" id="SSF56112">
    <property type="entry name" value="Protein kinase-like (PK-like)"/>
    <property type="match status" value="1"/>
</dbReference>
<evidence type="ECO:0000256" key="7">
    <source>
        <dbReference type="PROSITE-ProRule" id="PRU10141"/>
    </source>
</evidence>
<dbReference type="PROSITE" id="PS00108">
    <property type="entry name" value="PROTEIN_KINASE_ST"/>
    <property type="match status" value="1"/>
</dbReference>
<reference evidence="12" key="1">
    <citation type="journal article" date="2023" name="Commun. Biol.">
        <title>Genome analysis of Parmales, the sister group of diatoms, reveals the evolutionary specialization of diatoms from phago-mixotrophs to photoautotrophs.</title>
        <authorList>
            <person name="Ban H."/>
            <person name="Sato S."/>
            <person name="Yoshikawa S."/>
            <person name="Yamada K."/>
            <person name="Nakamura Y."/>
            <person name="Ichinomiya M."/>
            <person name="Sato N."/>
            <person name="Blanc-Mathieu R."/>
            <person name="Endo H."/>
            <person name="Kuwata A."/>
            <person name="Ogata H."/>
        </authorList>
    </citation>
    <scope>NUCLEOTIDE SEQUENCE [LARGE SCALE GENOMIC DNA]</scope>
    <source>
        <strain evidence="12">NIES 3700</strain>
    </source>
</reference>
<keyword evidence="12" id="KW-1185">Reference proteome</keyword>
<dbReference type="Proteomes" id="UP001165122">
    <property type="component" value="Unassembled WGS sequence"/>
</dbReference>
<feature type="compositionally biased region" description="Acidic residues" evidence="8">
    <location>
        <begin position="695"/>
        <end position="724"/>
    </location>
</feature>
<keyword evidence="9" id="KW-0472">Membrane</keyword>
<evidence type="ECO:0000259" key="10">
    <source>
        <dbReference type="PROSITE" id="PS50011"/>
    </source>
</evidence>
<feature type="transmembrane region" description="Helical" evidence="9">
    <location>
        <begin position="103"/>
        <end position="121"/>
    </location>
</feature>
<evidence type="ECO:0000256" key="2">
    <source>
        <dbReference type="ARBA" id="ARBA00022741"/>
    </source>
</evidence>
<feature type="compositionally biased region" description="Acidic residues" evidence="8">
    <location>
        <begin position="550"/>
        <end position="568"/>
    </location>
</feature>
<feature type="compositionally biased region" description="Low complexity" evidence="8">
    <location>
        <begin position="754"/>
        <end position="768"/>
    </location>
</feature>
<dbReference type="InterPro" id="IPR045864">
    <property type="entry name" value="aa-tRNA-synth_II/BPL/LPL"/>
</dbReference>
<evidence type="ECO:0000256" key="4">
    <source>
        <dbReference type="ARBA" id="ARBA00022840"/>
    </source>
</evidence>
<evidence type="ECO:0000313" key="11">
    <source>
        <dbReference type="EMBL" id="GMH69445.1"/>
    </source>
</evidence>
<dbReference type="GO" id="GO:0005524">
    <property type="term" value="F:ATP binding"/>
    <property type="evidence" value="ECO:0007669"/>
    <property type="project" value="UniProtKB-UniRule"/>
</dbReference>
<dbReference type="GO" id="GO:0017148">
    <property type="term" value="P:negative regulation of translation"/>
    <property type="evidence" value="ECO:0007669"/>
    <property type="project" value="UniProtKB-KW"/>
</dbReference>
<dbReference type="InterPro" id="IPR050339">
    <property type="entry name" value="CC_SR_Kinase"/>
</dbReference>
<feature type="region of interest" description="Disordered" evidence="8">
    <location>
        <begin position="746"/>
        <end position="768"/>
    </location>
</feature>
<keyword evidence="9" id="KW-0812">Transmembrane</keyword>
<dbReference type="EMBL" id="BRXW01000607">
    <property type="protein sequence ID" value="GMH69445.1"/>
    <property type="molecule type" value="Genomic_DNA"/>
</dbReference>
<feature type="region of interest" description="Disordered" evidence="8">
    <location>
        <begin position="249"/>
        <end position="286"/>
    </location>
</feature>
<dbReference type="PANTHER" id="PTHR11042:SF136">
    <property type="entry name" value="EIF-2-ALPHA KINASE GCN2"/>
    <property type="match status" value="1"/>
</dbReference>
<evidence type="ECO:0000256" key="6">
    <source>
        <dbReference type="ARBA" id="ARBA00037982"/>
    </source>
</evidence>
<dbReference type="InterPro" id="IPR011009">
    <property type="entry name" value="Kinase-like_dom_sf"/>
</dbReference>
<evidence type="ECO:0000256" key="3">
    <source>
        <dbReference type="ARBA" id="ARBA00022777"/>
    </source>
</evidence>
<feature type="domain" description="Protein kinase" evidence="10">
    <location>
        <begin position="585"/>
        <end position="1008"/>
    </location>
</feature>
<name>A0A9W7AKI9_9STRA</name>
<sequence length="1941" mass="216998">MLLSNFFVKWSFCDKPSSYALLRFFKTLVILQFLRSASFLVTFLPGASEQCLYTITDEMKDETVGEWVEGVADERGNSINWNPPETWGGILFRSDSSKGCGDLIFSSHIMFALLSLITIIKYFRSKFLTILMSILVLIMIPFTLASRKHYSIDVLTSCYIVPIMYEILWMKFPDVCTRCHMKKRYGLEFQRNPNSENSEDSFILIVGDKVYGVSIDQLPNDFREEVRPKKLNSVYDSDLEMCTLRKWSGEDDGEDSDIFRSASENFDDHYDPNASMSSVRSRASSFTTSPERIVEPACLRLSLAHLPLARAPLLCDDLHLDLAESSSAHQMPRPPSQTSSTASKPSTLPLPPSSSSSSRPPSPYTDQSLQTSTYPTLILILKTMYPHLILDTPAPYLTILLPSSNPKILVTGLTLQLDYNFKSSLIPTKNIHLFHNQANTNIAVFTHSCTSWFKEIVRGMIEGKEFDSSNVEVEKVRSFITNLMKQQLESLEEIDIVNVITELEIYLKNDQTEDDVSDLPSNLIGKAESDRMREDTIVEMLARSSSLILNEEEEDSSSISSEESEESLDSVSSNPNPGSRYSSDFKELQILGSGGGGSVWKVKNRLDKRLYAVKKIKLRPEQGKWKSKFEQSNRRLRREVRSISRLESRWICRYYQGWVEGGGKEEIEEEKMEDSRHMYLNETDAGRSEEGGWWNDDDDEDNDEDDDEDIDESYESSDSEEWSDSSEVGVNHLKDLHASAANNPLNQPLLSAQTSTSHTTSSPKTNSTPTLYIQMEYYPSTLLHYMKDKAGLLLEKNKTKKIYILLRQITLGLIYVHGKGVIHRDLKPGNVFLDKSGECRIGDFGLATKGYNNDKDDLESLNLENLSKDKEKNLTTGVGTAFYRSPEVESGQPYTSTSDVFSLGIMLYEMCRGGFNTYMERASELGRLRGEGDGVIKYIQGVSPGEDPKPGETSQMRFEDIDQMKEFPNLKQLPIDIPIGLKKLITWMTSRSSSSRPSGKEILSCNWMPREVDVSSKYIEEAMSVIGSSSEGYNVIVKGLFDYNVKYHNNSSSSDNSNLINLAHERITSTSHRYNVTALRRTVTKKVKEYMGNSFNNMADYYQESLILSTSKNMELLALRAAVGTPNSKINVSHLNASLSMASALRYSLESSDVPPVYSDSRVVKSLEEGLKTQFRLRGAEEVEGDVITNSTTNYGNNANKMGPCVFLTRGGFKVELRTTFTKYFAEAMSKIGPLTLQHGVRIFSVGSVYNQDCSKDRYAVGTSRSAEYCILGSEGEGSELIHTVSSCLEGPWFLRLNWCEIRDAVIEMIGGGELKGHTQSVKKILRLFSMIMPPKLGLETGGKKQQQGVKNQHKSGVNELDMALAELKTECPDLSDDVIGRVRVFLGRKLAPVGLNFSGDGGVVDGLTEGIKTLLKSYGGKSACGKKILKAYKTAEKGIENMSHFHSELTSVLDGDLSTNIRGSINPPVSVVFDLGLKHREGVYGSGLIFNCISLLTEGGCKVAEGGNFSHLINHLRPKSRSNFFQPSPHSDYTGTSSSRTNVNQAYSLRFFVARLVVLSYQNKWDSSKKGILPFQTTFDKIKVNPHVPLVVILSPLGFDKLSHNFRYFIATRLWESGIRAEYESNGLSVVGNTLDKISKVCEGIGVEFLVLVNDNYDSNNCESFSSTAVKLKRVTGDEEEDVQVDSLADIIYERLQLTHDSIEQNSKFKDSNRVKEGKGTNMMCYYVGSDGFHRDSSKQLGGGKQVKVPIPILKIINTARDRLGAEIRSLHMSNLGVFIFSVGMFQLRTFGTGLTLCGLRGIDKVISSMTGRFVKTKPKVWKNFRHGFTEFVKNISVNTSVSIVLYSQSEGGYDVVGVETGEGFKNEEAEEWLDGMEGAKVRREEREAVEEAQETESLTAFKSVPPTFHSGPVALPTHPIPSFAFVTHTIVYSQNPKPI</sequence>
<feature type="region of interest" description="Disordered" evidence="8">
    <location>
        <begin position="326"/>
        <end position="369"/>
    </location>
</feature>
<protein>
    <recommendedName>
        <fullName evidence="10">Protein kinase domain-containing protein</fullName>
    </recommendedName>
</protein>
<feature type="compositionally biased region" description="Low complexity" evidence="8">
    <location>
        <begin position="274"/>
        <end position="286"/>
    </location>
</feature>
<dbReference type="InterPro" id="IPR000719">
    <property type="entry name" value="Prot_kinase_dom"/>
</dbReference>
<comment type="similarity">
    <text evidence="6">Belongs to the protein kinase superfamily. Ser/Thr protein kinase family. GCN2 subfamily.</text>
</comment>
<dbReference type="PROSITE" id="PS50011">
    <property type="entry name" value="PROTEIN_KINASE_DOM"/>
    <property type="match status" value="1"/>
</dbReference>
<keyword evidence="9" id="KW-1133">Transmembrane helix</keyword>
<organism evidence="11 12">
    <name type="scientific">Triparma laevis f. longispina</name>
    <dbReference type="NCBI Taxonomy" id="1714387"/>
    <lineage>
        <taxon>Eukaryota</taxon>
        <taxon>Sar</taxon>
        <taxon>Stramenopiles</taxon>
        <taxon>Ochrophyta</taxon>
        <taxon>Bolidophyceae</taxon>
        <taxon>Parmales</taxon>
        <taxon>Triparmaceae</taxon>
        <taxon>Triparma</taxon>
    </lineage>
</organism>
<gene>
    <name evidence="11" type="ORF">TrLO_g2916</name>
</gene>
<feature type="compositionally biased region" description="Low complexity" evidence="8">
    <location>
        <begin position="338"/>
        <end position="359"/>
    </location>
</feature>
<dbReference type="SMART" id="SM00220">
    <property type="entry name" value="S_TKc"/>
    <property type="match status" value="1"/>
</dbReference>
<dbReference type="InterPro" id="IPR025749">
    <property type="entry name" value="Sphingomyelin_synth-like_dom"/>
</dbReference>
<evidence type="ECO:0000256" key="5">
    <source>
        <dbReference type="ARBA" id="ARBA00023193"/>
    </source>
</evidence>
<dbReference type="GO" id="GO:0005829">
    <property type="term" value="C:cytosol"/>
    <property type="evidence" value="ECO:0007669"/>
    <property type="project" value="TreeGrafter"/>
</dbReference>
<dbReference type="Pfam" id="PF14360">
    <property type="entry name" value="PAP2_C"/>
    <property type="match status" value="1"/>
</dbReference>
<dbReference type="InterPro" id="IPR017441">
    <property type="entry name" value="Protein_kinase_ATP_BS"/>
</dbReference>
<dbReference type="PANTHER" id="PTHR11042">
    <property type="entry name" value="EUKARYOTIC TRANSLATION INITIATION FACTOR 2-ALPHA KINASE EIF2-ALPHA KINASE -RELATED"/>
    <property type="match status" value="1"/>
</dbReference>
<dbReference type="PROSITE" id="PS00107">
    <property type="entry name" value="PROTEIN_KINASE_ATP"/>
    <property type="match status" value="1"/>
</dbReference>
<keyword evidence="2 7" id="KW-0547">Nucleotide-binding</keyword>
<proteinExistence type="inferred from homology"/>
<evidence type="ECO:0000313" key="12">
    <source>
        <dbReference type="Proteomes" id="UP001165122"/>
    </source>
</evidence>
<evidence type="ECO:0000256" key="1">
    <source>
        <dbReference type="ARBA" id="ARBA00022679"/>
    </source>
</evidence>
<dbReference type="GO" id="GO:0004694">
    <property type="term" value="F:eukaryotic translation initiation factor 2alpha kinase activity"/>
    <property type="evidence" value="ECO:0007669"/>
    <property type="project" value="TreeGrafter"/>
</dbReference>
<dbReference type="Gene3D" id="3.30.200.20">
    <property type="entry name" value="Phosphorylase Kinase, domain 1"/>
    <property type="match status" value="1"/>
</dbReference>
<accession>A0A9W7AKI9</accession>
<feature type="binding site" evidence="7">
    <location>
        <position position="615"/>
    </location>
    <ligand>
        <name>ATP</name>
        <dbReference type="ChEBI" id="CHEBI:30616"/>
    </ligand>
</feature>
<keyword evidence="1" id="KW-0808">Transferase</keyword>
<feature type="region of interest" description="Disordered" evidence="8">
    <location>
        <begin position="550"/>
        <end position="580"/>
    </location>
</feature>